<dbReference type="PANTHER" id="PTHR21192:SF2">
    <property type="entry name" value="NADH DEHYDROGENASE [UBIQUINONE] 1 ALPHA SUBCOMPLEX ASSEMBLY FACTOR 3"/>
    <property type="match status" value="1"/>
</dbReference>
<dbReference type="GO" id="GO:0032981">
    <property type="term" value="P:mitochondrial respiratory chain complex I assembly"/>
    <property type="evidence" value="ECO:0007669"/>
    <property type="project" value="TreeGrafter"/>
</dbReference>
<keyword evidence="3" id="KW-1185">Reference proteome</keyword>
<dbReference type="Gene3D" id="3.40.1230.10">
    <property type="entry name" value="MTH938-like"/>
    <property type="match status" value="1"/>
</dbReference>
<dbReference type="Pfam" id="PF04430">
    <property type="entry name" value="DUF498"/>
    <property type="match status" value="1"/>
</dbReference>
<proteinExistence type="predicted"/>
<evidence type="ECO:0000313" key="3">
    <source>
        <dbReference type="Proteomes" id="UP000821837"/>
    </source>
</evidence>
<evidence type="ECO:0000313" key="2">
    <source>
        <dbReference type="EMBL" id="KAH7983292.1"/>
    </source>
</evidence>
<reference evidence="2" key="2">
    <citation type="submission" date="2021-09" db="EMBL/GenBank/DDBJ databases">
        <authorList>
            <person name="Jia N."/>
            <person name="Wang J."/>
            <person name="Shi W."/>
            <person name="Du L."/>
            <person name="Sun Y."/>
            <person name="Zhan W."/>
            <person name="Jiang J."/>
            <person name="Wang Q."/>
            <person name="Zhang B."/>
            <person name="Ji P."/>
            <person name="Sakyi L.B."/>
            <person name="Cui X."/>
            <person name="Yuan T."/>
            <person name="Jiang B."/>
            <person name="Yang W."/>
            <person name="Lam T.T.-Y."/>
            <person name="Chang Q."/>
            <person name="Ding S."/>
            <person name="Wang X."/>
            <person name="Zhu J."/>
            <person name="Ruan X."/>
            <person name="Zhao L."/>
            <person name="Wei J."/>
            <person name="Que T."/>
            <person name="Du C."/>
            <person name="Cheng J."/>
            <person name="Dai P."/>
            <person name="Han X."/>
            <person name="Huang E."/>
            <person name="Gao Y."/>
            <person name="Liu J."/>
            <person name="Shao H."/>
            <person name="Ye R."/>
            <person name="Li L."/>
            <person name="Wei W."/>
            <person name="Wang X."/>
            <person name="Wang C."/>
            <person name="Huo Q."/>
            <person name="Li W."/>
            <person name="Guo W."/>
            <person name="Chen H."/>
            <person name="Chen S."/>
            <person name="Zhou L."/>
            <person name="Zhou L."/>
            <person name="Ni X."/>
            <person name="Tian J."/>
            <person name="Zhou Y."/>
            <person name="Sheng Y."/>
            <person name="Liu T."/>
            <person name="Pan Y."/>
            <person name="Xia L."/>
            <person name="Li J."/>
            <person name="Zhao F."/>
            <person name="Cao W."/>
        </authorList>
    </citation>
    <scope>NUCLEOTIDE SEQUENCE</scope>
    <source>
        <strain evidence="2">Rsan-2018</strain>
        <tissue evidence="2">Larvae</tissue>
    </source>
</reference>
<dbReference type="EMBL" id="JABSTV010001245">
    <property type="protein sequence ID" value="KAH7983292.1"/>
    <property type="molecule type" value="Genomic_DNA"/>
</dbReference>
<protein>
    <submittedName>
        <fullName evidence="2">Uncharacterized protein</fullName>
    </submittedName>
</protein>
<feature type="region of interest" description="Disordered" evidence="1">
    <location>
        <begin position="119"/>
        <end position="159"/>
    </location>
</feature>
<name>A0A9D4YN66_RHISA</name>
<dbReference type="InterPro" id="IPR036748">
    <property type="entry name" value="MTH938-like_sf"/>
</dbReference>
<gene>
    <name evidence="2" type="ORF">HPB52_010622</name>
</gene>
<dbReference type="AlphaFoldDB" id="A0A9D4YN66"/>
<dbReference type="GO" id="GO:0005743">
    <property type="term" value="C:mitochondrial inner membrane"/>
    <property type="evidence" value="ECO:0007669"/>
    <property type="project" value="TreeGrafter"/>
</dbReference>
<organism evidence="2 3">
    <name type="scientific">Rhipicephalus sanguineus</name>
    <name type="common">Brown dog tick</name>
    <name type="synonym">Ixodes sanguineus</name>
    <dbReference type="NCBI Taxonomy" id="34632"/>
    <lineage>
        <taxon>Eukaryota</taxon>
        <taxon>Metazoa</taxon>
        <taxon>Ecdysozoa</taxon>
        <taxon>Arthropoda</taxon>
        <taxon>Chelicerata</taxon>
        <taxon>Arachnida</taxon>
        <taxon>Acari</taxon>
        <taxon>Parasitiformes</taxon>
        <taxon>Ixodida</taxon>
        <taxon>Ixodoidea</taxon>
        <taxon>Ixodidae</taxon>
        <taxon>Rhipicephalinae</taxon>
        <taxon>Rhipicephalus</taxon>
        <taxon>Rhipicephalus</taxon>
    </lineage>
</organism>
<dbReference type="InterPro" id="IPR007523">
    <property type="entry name" value="NDUFAF3/AAMDC"/>
</dbReference>
<reference evidence="2" key="1">
    <citation type="journal article" date="2020" name="Cell">
        <title>Large-Scale Comparative Analyses of Tick Genomes Elucidate Their Genetic Diversity and Vector Capacities.</title>
        <authorList>
            <consortium name="Tick Genome and Microbiome Consortium (TIGMIC)"/>
            <person name="Jia N."/>
            <person name="Wang J."/>
            <person name="Shi W."/>
            <person name="Du L."/>
            <person name="Sun Y."/>
            <person name="Zhan W."/>
            <person name="Jiang J.F."/>
            <person name="Wang Q."/>
            <person name="Zhang B."/>
            <person name="Ji P."/>
            <person name="Bell-Sakyi L."/>
            <person name="Cui X.M."/>
            <person name="Yuan T.T."/>
            <person name="Jiang B.G."/>
            <person name="Yang W.F."/>
            <person name="Lam T.T."/>
            <person name="Chang Q.C."/>
            <person name="Ding S.J."/>
            <person name="Wang X.J."/>
            <person name="Zhu J.G."/>
            <person name="Ruan X.D."/>
            <person name="Zhao L."/>
            <person name="Wei J.T."/>
            <person name="Ye R.Z."/>
            <person name="Que T.C."/>
            <person name="Du C.H."/>
            <person name="Zhou Y.H."/>
            <person name="Cheng J.X."/>
            <person name="Dai P.F."/>
            <person name="Guo W.B."/>
            <person name="Han X.H."/>
            <person name="Huang E.J."/>
            <person name="Li L.F."/>
            <person name="Wei W."/>
            <person name="Gao Y.C."/>
            <person name="Liu J.Z."/>
            <person name="Shao H.Z."/>
            <person name="Wang X."/>
            <person name="Wang C.C."/>
            <person name="Yang T.C."/>
            <person name="Huo Q.B."/>
            <person name="Li W."/>
            <person name="Chen H.Y."/>
            <person name="Chen S.E."/>
            <person name="Zhou L.G."/>
            <person name="Ni X.B."/>
            <person name="Tian J.H."/>
            <person name="Sheng Y."/>
            <person name="Liu T."/>
            <person name="Pan Y.S."/>
            <person name="Xia L.Y."/>
            <person name="Li J."/>
            <person name="Zhao F."/>
            <person name="Cao W.C."/>
        </authorList>
    </citation>
    <scope>NUCLEOTIDE SEQUENCE</scope>
    <source>
        <strain evidence="2">Rsan-2018</strain>
    </source>
</reference>
<evidence type="ECO:0000256" key="1">
    <source>
        <dbReference type="SAM" id="MobiDB-lite"/>
    </source>
</evidence>
<comment type="caution">
    <text evidence="2">The sequence shown here is derived from an EMBL/GenBank/DDBJ whole genome shotgun (WGS) entry which is preliminary data.</text>
</comment>
<dbReference type="PANTHER" id="PTHR21192">
    <property type="entry name" value="NUCLEAR PROTEIN E3-3"/>
    <property type="match status" value="1"/>
</dbReference>
<dbReference type="SUPFAM" id="SSF64076">
    <property type="entry name" value="MTH938-like"/>
    <property type="match status" value="1"/>
</dbReference>
<accession>A0A9D4YN66</accession>
<dbReference type="Proteomes" id="UP000821837">
    <property type="component" value="Chromosome 1"/>
</dbReference>
<sequence length="159" mass="17623">MLATSRTFIGKAFKPRLPVRWASYEGDGKTTVSVLNKDRGDRLLVDSYSRAGFRMNNGLFIFGPIALFPKSVLQWKVKTPYDITEEAFSLFTLLEPKIDVLQKYFDSGDYNMAKAKGLSPEKAAAMSPKPTGDVIPTVESLPPRHAPRVKSKLVAEPSS</sequence>